<gene>
    <name evidence="1" type="ORF">F4559_002355</name>
</gene>
<name>A0A7W7WVF3_9PSEU</name>
<dbReference type="Proteomes" id="UP000542674">
    <property type="component" value="Unassembled WGS sequence"/>
</dbReference>
<evidence type="ECO:0000313" key="2">
    <source>
        <dbReference type="Proteomes" id="UP000542674"/>
    </source>
</evidence>
<accession>A0A7W7WVF3</accession>
<dbReference type="AlphaFoldDB" id="A0A7W7WVF3"/>
<dbReference type="EMBL" id="JACHJS010000001">
    <property type="protein sequence ID" value="MBB4964996.1"/>
    <property type="molecule type" value="Genomic_DNA"/>
</dbReference>
<reference evidence="1 2" key="1">
    <citation type="submission" date="2020-08" db="EMBL/GenBank/DDBJ databases">
        <title>Sequencing the genomes of 1000 actinobacteria strains.</title>
        <authorList>
            <person name="Klenk H.-P."/>
        </authorList>
    </citation>
    <scope>NUCLEOTIDE SEQUENCE [LARGE SCALE GENOMIC DNA]</scope>
    <source>
        <strain evidence="1 2">DSM 45084</strain>
    </source>
</reference>
<protein>
    <submittedName>
        <fullName evidence="1">Uncharacterized protein</fullName>
    </submittedName>
</protein>
<evidence type="ECO:0000313" key="1">
    <source>
        <dbReference type="EMBL" id="MBB4964996.1"/>
    </source>
</evidence>
<proteinExistence type="predicted"/>
<sequence>MLYHLAVAGGRHRGIEIHCSASWLVKTKSETVIRDDFVRAVVPMVDNSGVEMKILLGLLSRMVAILAAMAFMLSIPVAAANAAGGDFVAQDASAVLDRLSATGRLTAGDRDILLKYPRLAAQVEDPDQATSGGSVRFDAERAKLVGAQGCWISDWYHHAKTALGNTFYKFHHRADWCQDGNRVLGVHYRSHHFSEVSAFAYPRHVESDYVTPTPSWEVKSRKSHLVDNCIPLKGCLWASHPWVEHTMRGNAENWSADGEQ</sequence>
<dbReference type="RefSeq" id="WP_184668338.1">
    <property type="nucleotide sequence ID" value="NZ_BAABAI010000039.1"/>
</dbReference>
<comment type="caution">
    <text evidence="1">The sequence shown here is derived from an EMBL/GenBank/DDBJ whole genome shotgun (WGS) entry which is preliminary data.</text>
</comment>
<keyword evidence="2" id="KW-1185">Reference proteome</keyword>
<organism evidence="1 2">
    <name type="scientific">Saccharothrix violaceirubra</name>
    <dbReference type="NCBI Taxonomy" id="413306"/>
    <lineage>
        <taxon>Bacteria</taxon>
        <taxon>Bacillati</taxon>
        <taxon>Actinomycetota</taxon>
        <taxon>Actinomycetes</taxon>
        <taxon>Pseudonocardiales</taxon>
        <taxon>Pseudonocardiaceae</taxon>
        <taxon>Saccharothrix</taxon>
    </lineage>
</organism>